<feature type="transmembrane region" description="Helical" evidence="3">
    <location>
        <begin position="162"/>
        <end position="183"/>
    </location>
</feature>
<feature type="region of interest" description="Disordered" evidence="2">
    <location>
        <begin position="972"/>
        <end position="1017"/>
    </location>
</feature>
<evidence type="ECO:0000256" key="2">
    <source>
        <dbReference type="SAM" id="MobiDB-lite"/>
    </source>
</evidence>
<evidence type="ECO:0000313" key="5">
    <source>
        <dbReference type="Proteomes" id="UP001499852"/>
    </source>
</evidence>
<reference evidence="5" key="1">
    <citation type="journal article" date="2019" name="Int. J. Syst. Evol. Microbiol.">
        <title>The Global Catalogue of Microorganisms (GCM) 10K type strain sequencing project: providing services to taxonomists for standard genome sequencing and annotation.</title>
        <authorList>
            <consortium name="The Broad Institute Genomics Platform"/>
            <consortium name="The Broad Institute Genome Sequencing Center for Infectious Disease"/>
            <person name="Wu L."/>
            <person name="Ma J."/>
        </authorList>
    </citation>
    <scope>NUCLEOTIDE SEQUENCE [LARGE SCALE GENOMIC DNA]</scope>
    <source>
        <strain evidence="5">JCM 18053</strain>
    </source>
</reference>
<proteinExistence type="predicted"/>
<accession>A0ABP9NZW2</accession>
<keyword evidence="5" id="KW-1185">Reference proteome</keyword>
<feature type="region of interest" description="Disordered" evidence="2">
    <location>
        <begin position="817"/>
        <end position="840"/>
    </location>
</feature>
<feature type="compositionally biased region" description="Polar residues" evidence="2">
    <location>
        <begin position="1465"/>
        <end position="1474"/>
    </location>
</feature>
<feature type="compositionally biased region" description="Low complexity" evidence="2">
    <location>
        <begin position="1387"/>
        <end position="1464"/>
    </location>
</feature>
<feature type="region of interest" description="Disordered" evidence="2">
    <location>
        <begin position="687"/>
        <end position="707"/>
    </location>
</feature>
<evidence type="ECO:0000313" key="4">
    <source>
        <dbReference type="EMBL" id="GAA5137964.1"/>
    </source>
</evidence>
<evidence type="ECO:0000256" key="1">
    <source>
        <dbReference type="SAM" id="Coils"/>
    </source>
</evidence>
<protein>
    <submittedName>
        <fullName evidence="4">Uncharacterized protein</fullName>
    </submittedName>
</protein>
<feature type="transmembrane region" description="Helical" evidence="3">
    <location>
        <begin position="37"/>
        <end position="59"/>
    </location>
</feature>
<feature type="compositionally biased region" description="Basic and acidic residues" evidence="2">
    <location>
        <begin position="751"/>
        <end position="760"/>
    </location>
</feature>
<keyword evidence="3" id="KW-1133">Transmembrane helix</keyword>
<dbReference type="EMBL" id="BAABIA010000003">
    <property type="protein sequence ID" value="GAA5137964.1"/>
    <property type="molecule type" value="Genomic_DNA"/>
</dbReference>
<feature type="coiled-coil region" evidence="1">
    <location>
        <begin position="532"/>
        <end position="559"/>
    </location>
</feature>
<feature type="compositionally biased region" description="Low complexity" evidence="2">
    <location>
        <begin position="973"/>
        <end position="1003"/>
    </location>
</feature>
<organism evidence="4 5">
    <name type="scientific">Prosthecobacter algae</name>
    <dbReference type="NCBI Taxonomy" id="1144682"/>
    <lineage>
        <taxon>Bacteria</taxon>
        <taxon>Pseudomonadati</taxon>
        <taxon>Verrucomicrobiota</taxon>
        <taxon>Verrucomicrobiia</taxon>
        <taxon>Verrucomicrobiales</taxon>
        <taxon>Verrucomicrobiaceae</taxon>
        <taxon>Prosthecobacter</taxon>
    </lineage>
</organism>
<gene>
    <name evidence="4" type="ORF">GCM10023213_15820</name>
</gene>
<dbReference type="Proteomes" id="UP001499852">
    <property type="component" value="Unassembled WGS sequence"/>
</dbReference>
<feature type="region of interest" description="Disordered" evidence="2">
    <location>
        <begin position="1147"/>
        <end position="1167"/>
    </location>
</feature>
<feature type="compositionally biased region" description="Low complexity" evidence="2">
    <location>
        <begin position="1305"/>
        <end position="1357"/>
    </location>
</feature>
<keyword evidence="3" id="KW-0812">Transmembrane</keyword>
<feature type="region of interest" description="Disordered" evidence="2">
    <location>
        <begin position="746"/>
        <end position="767"/>
    </location>
</feature>
<feature type="region of interest" description="Disordered" evidence="2">
    <location>
        <begin position="1387"/>
        <end position="1478"/>
    </location>
</feature>
<comment type="caution">
    <text evidence="4">The sequence shown here is derived from an EMBL/GenBank/DDBJ whole genome shotgun (WGS) entry which is preliminary data.</text>
</comment>
<name>A0ABP9NZW2_9BACT</name>
<sequence>MTAAVVYCLPTFLMNLSLRPATAQALQAFRARRQRLLILRAALAVLAVALGCWTAIALLDRAWFMPEVLRPWLTVAAYSVAAFIAWRVALRHLALGRDVAGTARLLESVSPELRERLLAAVELAEGQGGGSVEFRSQLQDEVAAQMEKLDLRTVLPLRSLKPWFAGVCVAMVLVVGLSCIPSLHLPGFLARAAIPFANLQRPSSVKISIIEPNPASTLVPFASELEILAGIEGPQPGSVVIETETAGSPVRRVEMLRSHDTRYSGMVAIGQGDLRYRVLAGDAISSWFTLSARPRPRVTEFVKTLVPPAYSGLPEVTLTEERGDVEALDGSTVKLRLKPNQKVSKAWLLINPDHADHPEAVAMTETADGFLTGELPIRPEHESWRSALTSAETGFTNEESSPWQILTIPDLPPVVQTLEPQEQISLMADETVRVQGLASDDVGLATVHLAHAVNGADWQQKLLVSKPGKESELQTVLPLAPLQVKPGDALLIKLVATDLKGLTAESPVVRVIILEQTVDPQQRQWAQEMRRVAQQATTLSEQTRELRKAMEQVQKTARKKAGEAPESTVARAQAELQQVTDRAEDLWTQLKQAAQSAPTHLDSMEVQVLGERLAHLRNESLPQMKNLTEKEMESTEGLRRAASEAGADADSIAQAARAFATEDNAKIVAQAAQQLSRQEALLTEQSLNANRDSSQRPKWQEQQRAAIAASEGLRQEMESLKPVLDGGQQKQVEDMRKQLTETAGDLAASLDKPDQTKSPEHLYGAADNHRQRLSRAAEAMRALAENAGNKANQLREQLARQENPAIIALNEARDALSQAAAEAKDPKGRQKLNKENETAAQRAEKELAQAAKQLEDQAVLREQNQRTNTDAALDANRASRAAGQLAREAAALPKEAMAIAATQQKADQLTQLTRMLEADALTQTAVEAISEAAANPDPTQAISPAHATEQASAASEALRQVPDMLRRLKVPDQQMAATAQQASDASRQAADQLQALARQAAQQPNQPLNLEAAQRASAEAEQKVSQFSQQLAAQTAGARETLALMTPDVSDMMKAVAQDLKATQEATQAAAAEAEASKPVAEVAEAAQALQAETAENAQQMESLQAALRQEANAANLQEDAQRQMARMADVALAQMQQKAPEIAQNLKQAAQAQQSQPQAQNLNQAAKAQQQTAQALDQLAQNMAKAEDGQELTEQELAAMQGMEKDLGVQESLEEAYKRAQELAEMAQDASQNPAAVLAELEKELPKNPAMQKSLAELSKQAALTSEQAVAAEAQQPSNIGLAAEKAAHDLARVSRHQQRLGQKEAAQQAAQASNQLQQQAQVAKGQPGQPQKPIGAEAQATAAQAAKAAEATATATPPPSSANPFQDIQGALLAQALDQLDQTLNPQQGQAGQPQESQSGQQQQPGGNQQQKAQQSLADAQQSQQQSMANQRNQGQTPGSQQPGQQQAQNQNKPNQNDPAQPSDSEGGNQSMKVVEGVLGPDAILVNGDWGHLPSKMAADLSEATRSEAAPEYRAAIESYYKAIATKAKK</sequence>
<feature type="compositionally biased region" description="Basic and acidic residues" evidence="2">
    <location>
        <begin position="822"/>
        <end position="840"/>
    </location>
</feature>
<feature type="transmembrane region" description="Helical" evidence="3">
    <location>
        <begin position="71"/>
        <end position="90"/>
    </location>
</feature>
<evidence type="ECO:0000256" key="3">
    <source>
        <dbReference type="SAM" id="Phobius"/>
    </source>
</evidence>
<feature type="region of interest" description="Disordered" evidence="2">
    <location>
        <begin position="1293"/>
        <end position="1368"/>
    </location>
</feature>
<keyword evidence="3" id="KW-0472">Membrane</keyword>
<keyword evidence="1" id="KW-0175">Coiled coil</keyword>